<feature type="domain" description="Response regulatory" evidence="6">
    <location>
        <begin position="567"/>
        <end position="678"/>
    </location>
</feature>
<dbReference type="SUPFAM" id="SSF52172">
    <property type="entry name" value="CheY-like"/>
    <property type="match status" value="2"/>
</dbReference>
<dbReference type="Pfam" id="PF00072">
    <property type="entry name" value="Response_reg"/>
    <property type="match status" value="1"/>
</dbReference>
<evidence type="ECO:0000256" key="2">
    <source>
        <dbReference type="ARBA" id="ARBA00012438"/>
    </source>
</evidence>
<organism evidence="8 9">
    <name type="scientific">Caballeronia concitans</name>
    <dbReference type="NCBI Taxonomy" id="1777133"/>
    <lineage>
        <taxon>Bacteria</taxon>
        <taxon>Pseudomonadati</taxon>
        <taxon>Pseudomonadota</taxon>
        <taxon>Betaproteobacteria</taxon>
        <taxon>Burkholderiales</taxon>
        <taxon>Burkholderiaceae</taxon>
        <taxon>Caballeronia</taxon>
    </lineage>
</organism>
<dbReference type="SMART" id="SM00387">
    <property type="entry name" value="HATPase_c"/>
    <property type="match status" value="1"/>
</dbReference>
<dbReference type="PROSITE" id="PS50109">
    <property type="entry name" value="HIS_KIN"/>
    <property type="match status" value="1"/>
</dbReference>
<dbReference type="InterPro" id="IPR001789">
    <property type="entry name" value="Sig_transdc_resp-reg_receiver"/>
</dbReference>
<dbReference type="Gene3D" id="3.30.565.10">
    <property type="entry name" value="Histidine kinase-like ATPase, C-terminal domain"/>
    <property type="match status" value="1"/>
</dbReference>
<dbReference type="PROSITE" id="PS50110">
    <property type="entry name" value="RESPONSE_REGULATORY"/>
    <property type="match status" value="1"/>
</dbReference>
<dbReference type="CDD" id="cd00082">
    <property type="entry name" value="HisKA"/>
    <property type="match status" value="1"/>
</dbReference>
<dbReference type="PANTHER" id="PTHR43065">
    <property type="entry name" value="SENSOR HISTIDINE KINASE"/>
    <property type="match status" value="1"/>
</dbReference>
<dbReference type="Pfam" id="PF08447">
    <property type="entry name" value="PAS_3"/>
    <property type="match status" value="1"/>
</dbReference>
<dbReference type="SMART" id="SM00086">
    <property type="entry name" value="PAC"/>
    <property type="match status" value="1"/>
</dbReference>
<dbReference type="InterPro" id="IPR001610">
    <property type="entry name" value="PAC"/>
</dbReference>
<protein>
    <recommendedName>
        <fullName evidence="2">histidine kinase</fullName>
        <ecNumber evidence="2">2.7.13.3</ecNumber>
    </recommendedName>
</protein>
<keyword evidence="9" id="KW-1185">Reference proteome</keyword>
<dbReference type="AlphaFoldDB" id="A0A658R605"/>
<evidence type="ECO:0000259" key="6">
    <source>
        <dbReference type="PROSITE" id="PS50110"/>
    </source>
</evidence>
<dbReference type="InterPro" id="IPR005467">
    <property type="entry name" value="His_kinase_dom"/>
</dbReference>
<dbReference type="RefSeq" id="WP_040053413.1">
    <property type="nucleotide sequence ID" value="NZ_FCNV02000024.1"/>
</dbReference>
<keyword evidence="8" id="KW-0808">Transferase</keyword>
<dbReference type="InterPro" id="IPR000700">
    <property type="entry name" value="PAS-assoc_C"/>
</dbReference>
<dbReference type="Proteomes" id="UP000198263">
    <property type="component" value="Unassembled WGS sequence"/>
</dbReference>
<evidence type="ECO:0000313" key="9">
    <source>
        <dbReference type="Proteomes" id="UP000198263"/>
    </source>
</evidence>
<evidence type="ECO:0000259" key="7">
    <source>
        <dbReference type="PROSITE" id="PS50113"/>
    </source>
</evidence>
<dbReference type="NCBIfam" id="TIGR00229">
    <property type="entry name" value="sensory_box"/>
    <property type="match status" value="1"/>
</dbReference>
<dbReference type="EMBL" id="FCNV02000024">
    <property type="protein sequence ID" value="SAL52121.1"/>
    <property type="molecule type" value="Genomic_DNA"/>
</dbReference>
<dbReference type="SUPFAM" id="SSF47384">
    <property type="entry name" value="Homodimeric domain of signal transducing histidine kinase"/>
    <property type="match status" value="1"/>
</dbReference>
<feature type="modified residue" description="4-aspartylphosphate" evidence="4">
    <location>
        <position position="617"/>
    </location>
</feature>
<dbReference type="Gene3D" id="1.10.287.130">
    <property type="match status" value="1"/>
</dbReference>
<dbReference type="PRINTS" id="PR00344">
    <property type="entry name" value="BCTRLSENSOR"/>
</dbReference>
<dbReference type="InterPro" id="IPR003594">
    <property type="entry name" value="HATPase_dom"/>
</dbReference>
<keyword evidence="8" id="KW-0418">Kinase</keyword>
<dbReference type="EC" id="2.7.13.3" evidence="2"/>
<dbReference type="PANTHER" id="PTHR43065:SF42">
    <property type="entry name" value="TWO-COMPONENT SENSOR PPRA"/>
    <property type="match status" value="1"/>
</dbReference>
<dbReference type="Pfam" id="PF00512">
    <property type="entry name" value="HisKA"/>
    <property type="match status" value="1"/>
</dbReference>
<dbReference type="CDD" id="cd00130">
    <property type="entry name" value="PAS"/>
    <property type="match status" value="1"/>
</dbReference>
<evidence type="ECO:0000256" key="1">
    <source>
        <dbReference type="ARBA" id="ARBA00000085"/>
    </source>
</evidence>
<dbReference type="InterPro" id="IPR035965">
    <property type="entry name" value="PAS-like_dom_sf"/>
</dbReference>
<dbReference type="Gene3D" id="2.10.70.100">
    <property type="match status" value="1"/>
</dbReference>
<dbReference type="InterPro" id="IPR036890">
    <property type="entry name" value="HATPase_C_sf"/>
</dbReference>
<evidence type="ECO:0000313" key="8">
    <source>
        <dbReference type="EMBL" id="SAL52121.1"/>
    </source>
</evidence>
<dbReference type="PROSITE" id="PS50113">
    <property type="entry name" value="PAC"/>
    <property type="match status" value="1"/>
</dbReference>
<dbReference type="Gene3D" id="3.30.450.20">
    <property type="entry name" value="PAS domain"/>
    <property type="match status" value="1"/>
</dbReference>
<evidence type="ECO:0000256" key="3">
    <source>
        <dbReference type="ARBA" id="ARBA00022553"/>
    </source>
</evidence>
<comment type="caution">
    <text evidence="8">The sequence shown here is derived from an EMBL/GenBank/DDBJ whole genome shotgun (WGS) entry which is preliminary data.</text>
</comment>
<comment type="catalytic activity">
    <reaction evidence="1">
        <text>ATP + protein L-histidine = ADP + protein N-phospho-L-histidine.</text>
        <dbReference type="EC" id="2.7.13.3"/>
    </reaction>
</comment>
<dbReference type="GO" id="GO:0000155">
    <property type="term" value="F:phosphorelay sensor kinase activity"/>
    <property type="evidence" value="ECO:0007669"/>
    <property type="project" value="InterPro"/>
</dbReference>
<evidence type="ECO:0000259" key="5">
    <source>
        <dbReference type="PROSITE" id="PS50109"/>
    </source>
</evidence>
<dbReference type="OrthoDB" id="5389366at2"/>
<dbReference type="InterPro" id="IPR013655">
    <property type="entry name" value="PAS_fold_3"/>
</dbReference>
<dbReference type="SMART" id="SM00448">
    <property type="entry name" value="REC"/>
    <property type="match status" value="1"/>
</dbReference>
<dbReference type="SUPFAM" id="SSF55785">
    <property type="entry name" value="PYP-like sensor domain (PAS domain)"/>
    <property type="match status" value="1"/>
</dbReference>
<feature type="domain" description="PAC" evidence="7">
    <location>
        <begin position="221"/>
        <end position="271"/>
    </location>
</feature>
<reference evidence="8 9" key="1">
    <citation type="submission" date="2016-01" db="EMBL/GenBank/DDBJ databases">
        <authorList>
            <person name="Peeters C."/>
        </authorList>
    </citation>
    <scope>NUCLEOTIDE SEQUENCE [LARGE SCALE GENOMIC DNA]</scope>
    <source>
        <strain evidence="8">LMG 29315</strain>
    </source>
</reference>
<dbReference type="SUPFAM" id="SSF55874">
    <property type="entry name" value="ATPase domain of HSP90 chaperone/DNA topoisomerase II/histidine kinase"/>
    <property type="match status" value="1"/>
</dbReference>
<accession>A0A658R605</accession>
<dbReference type="Gene3D" id="3.40.50.2300">
    <property type="match status" value="1"/>
</dbReference>
<name>A0A658R605_9BURK</name>
<dbReference type="InterPro" id="IPR011006">
    <property type="entry name" value="CheY-like_superfamily"/>
</dbReference>
<evidence type="ECO:0000256" key="4">
    <source>
        <dbReference type="PROSITE-ProRule" id="PRU00169"/>
    </source>
</evidence>
<dbReference type="InterPro" id="IPR004358">
    <property type="entry name" value="Sig_transdc_His_kin-like_C"/>
</dbReference>
<proteinExistence type="predicted"/>
<sequence length="689" mass="75628">MAEIDRCPVLLLTPSGRDFVVAQALLQTARIDAESCKDVPQLGTKLSDDVCCVIVADEALNGTDLAALAGWVSSQPPWSDLPFVVLTRRSGPDRRLMAERLTRTLGNVTFIERPFHPTTFVSVVETAVRGRNRQFEARARMRELHEGEAHLRIALTAGQLGSWSLDLATHALTASATYKAIFGRRESDSFTYEELLASAHREDRGRVQAAVALSAETGCDYAIEYRNVWQDGTEHWVDVRARVVRDDQVARLVGVCSDVTLRKTSEDQLRRVNESLEVKVLERTAQLEDAHRTVLEEIRQREHTENLLRQVQKLEMIGQLTGGIAHDFNNLLMAIMANLELVRKEVRPDERAGRLVDGALRGAQRGAALTQRLLAFARQQVLKVEPVHMPALVHGMADLLERSIDATIELSIDTPDQVPFTRVDTNQVELAILNLVVNARDAMPEGGTIQISVDTARSAGDSDLSAGEYVRVTVRDTGTGMDAATLAKATEPFFTTKEVGKGTGLGLSMIHGLARQLQGALRLDSTFGKGTCASLWLPVTSRPAVEKRIVDEPNDDGSADARQLRATILVVDDDPLILSSTSYLLQDLGQDVIEVASGEAALEILRTGQKIDVLLTDFSMPKMTGVELATAARTLRPLLPVILATGYAELPDGAGVDLPRLRKPYQQSRLLHEIRNAVEHPVSRQSEGQ</sequence>
<dbReference type="Pfam" id="PF02518">
    <property type="entry name" value="HATPase_c"/>
    <property type="match status" value="1"/>
</dbReference>
<dbReference type="InterPro" id="IPR003661">
    <property type="entry name" value="HisK_dim/P_dom"/>
</dbReference>
<dbReference type="SMART" id="SM00388">
    <property type="entry name" value="HisKA"/>
    <property type="match status" value="1"/>
</dbReference>
<keyword evidence="3 4" id="KW-0597">Phosphoprotein</keyword>
<dbReference type="InterPro" id="IPR000014">
    <property type="entry name" value="PAS"/>
</dbReference>
<gene>
    <name evidence="8" type="ORF">AWB72_05546</name>
</gene>
<feature type="domain" description="Histidine kinase" evidence="5">
    <location>
        <begin position="323"/>
        <end position="541"/>
    </location>
</feature>
<dbReference type="InterPro" id="IPR036097">
    <property type="entry name" value="HisK_dim/P_sf"/>
</dbReference>